<evidence type="ECO:0000313" key="2">
    <source>
        <dbReference type="EMBL" id="SFF42310.1"/>
    </source>
</evidence>
<proteinExistence type="predicted"/>
<evidence type="ECO:0000313" key="3">
    <source>
        <dbReference type="Proteomes" id="UP000199400"/>
    </source>
</evidence>
<dbReference type="AlphaFoldDB" id="A0A1I2IKU9"/>
<accession>A0A1I2IKU9</accession>
<gene>
    <name evidence="2" type="ORF">SAMN02745121_08766</name>
</gene>
<reference evidence="3" key="1">
    <citation type="submission" date="2016-10" db="EMBL/GenBank/DDBJ databases">
        <authorList>
            <person name="Varghese N."/>
            <person name="Submissions S."/>
        </authorList>
    </citation>
    <scope>NUCLEOTIDE SEQUENCE [LARGE SCALE GENOMIC DNA]</scope>
    <source>
        <strain evidence="3">ATCC 25963</strain>
    </source>
</reference>
<dbReference type="STRING" id="54.SAMN02745121_08766"/>
<name>A0A1I2IKU9_9BACT</name>
<feature type="region of interest" description="Disordered" evidence="1">
    <location>
        <begin position="613"/>
        <end position="632"/>
    </location>
</feature>
<organism evidence="2 3">
    <name type="scientific">Nannocystis exedens</name>
    <dbReference type="NCBI Taxonomy" id="54"/>
    <lineage>
        <taxon>Bacteria</taxon>
        <taxon>Pseudomonadati</taxon>
        <taxon>Myxococcota</taxon>
        <taxon>Polyangia</taxon>
        <taxon>Nannocystales</taxon>
        <taxon>Nannocystaceae</taxon>
        <taxon>Nannocystis</taxon>
    </lineage>
</organism>
<keyword evidence="3" id="KW-1185">Reference proteome</keyword>
<dbReference type="Proteomes" id="UP000199400">
    <property type="component" value="Unassembled WGS sequence"/>
</dbReference>
<evidence type="ECO:0000256" key="1">
    <source>
        <dbReference type="SAM" id="MobiDB-lite"/>
    </source>
</evidence>
<protein>
    <submittedName>
        <fullName evidence="2">Uncharacterized protein</fullName>
    </submittedName>
</protein>
<feature type="region of interest" description="Disordered" evidence="1">
    <location>
        <begin position="568"/>
        <end position="588"/>
    </location>
</feature>
<dbReference type="EMBL" id="FOMX01000069">
    <property type="protein sequence ID" value="SFF42310.1"/>
    <property type="molecule type" value="Genomic_DNA"/>
</dbReference>
<dbReference type="RefSeq" id="WP_143141499.1">
    <property type="nucleotide sequence ID" value="NZ_FOMX01000069.1"/>
</dbReference>
<sequence>MVALKIGTSEHELVFGKVLDSFAFFDSAMPSHQELQNAWSDPSIRAALGIDQAAQILAKQTMDLRQGGRMLLYDLASNFGTQAGKLVNFPTDLLSGLRATIQSSPIASSLSEADVLEVFNGEDAAAKVKAGAAVALGVGLAAVGTAIPVVGQIGAAVVALGKAIHSILDAQKKTLNQKEAAVREALYQTFPPLQTADSVTDSGLVQNHLRSILVTQDWTPVFLPRFQGEWVGIERDKGFAFAPGKKTKWSDEFGGDQAEAFVPSGGVGLIPGTSILTSVIQVNLDPRGHAFSNFLKGGDDPRGPMTAANPMSGAQYVIDTGSFYPATARLGALAWEWATRTGSPYLYRLDVPRMHAAWKAYCDAGIDYLRERVFPWYAKFLKAKADGNADNMNLEGFFGSAVYYGVGSWACRQSGGTNLKPVFTKYPIPSGRYRQQIKAANLYPGSAHSGAFLPILSEPSKGFQDCMGTIYYRNPAIRDVLNKLQERQRSDLHRTLVCAYVRHTDAAFVGDENKALLDLLKKQRALLLTSDDRFYVNMLDVPEGETHEGQDWRGLLLKSGVPALPNNVSGSKNLRLSESEPGDPPELPPLKIGDPVPPAWKPKVATFVPGALDHVGQDDESGRGQGGAVAPGPDWRDLAAGAAAFGGLFAAGWAISKRWSRKSILE</sequence>